<protein>
    <submittedName>
        <fullName evidence="2">Glycosyltransferase</fullName>
    </submittedName>
</protein>
<dbReference type="RefSeq" id="WP_219877103.1">
    <property type="nucleotide sequence ID" value="NZ_JAHYXK010000006.1"/>
</dbReference>
<dbReference type="InterPro" id="IPR050834">
    <property type="entry name" value="Glycosyltransf_2"/>
</dbReference>
<dbReference type="InterPro" id="IPR001173">
    <property type="entry name" value="Glyco_trans_2-like"/>
</dbReference>
<keyword evidence="3" id="KW-1185">Reference proteome</keyword>
<name>A0ABS7CTN3_9BACT</name>
<dbReference type="SUPFAM" id="SSF53448">
    <property type="entry name" value="Nucleotide-diphospho-sugar transferases"/>
    <property type="match status" value="1"/>
</dbReference>
<dbReference type="PANTHER" id="PTHR43685:SF11">
    <property type="entry name" value="GLYCOSYLTRANSFERASE TAGX-RELATED"/>
    <property type="match status" value="1"/>
</dbReference>
<sequence length="255" mass="29965">MKISVITICYNAVLYIDRAIHSVLKQDYDNWEHIVIDGGSTDGTVEVLKKYNHLKWVSESDRGQSDAMNKGFKESSGEIIIYLNADDELNHGLFSFVANHFISSPETDMLVMNLLSINSGKEIYTTPSTSLKEILRYNPCRFPLNPVSYAYRKGLQYKTGLFPVNNHYAMDYWFLIRAYLFGNIQYKDFLGGTFYFDGNNKSADWANSCKHMKAVRDWFLIRYFYKKPVREFNYRFLIYKLHMFWIKVKSYSLHT</sequence>
<organism evidence="2 3">
    <name type="scientific">Pontibacter aydingkolensis</name>
    <dbReference type="NCBI Taxonomy" id="1911536"/>
    <lineage>
        <taxon>Bacteria</taxon>
        <taxon>Pseudomonadati</taxon>
        <taxon>Bacteroidota</taxon>
        <taxon>Cytophagia</taxon>
        <taxon>Cytophagales</taxon>
        <taxon>Hymenobacteraceae</taxon>
        <taxon>Pontibacter</taxon>
    </lineage>
</organism>
<dbReference type="Gene3D" id="3.90.550.10">
    <property type="entry name" value="Spore Coat Polysaccharide Biosynthesis Protein SpsA, Chain A"/>
    <property type="match status" value="1"/>
</dbReference>
<gene>
    <name evidence="2" type="ORF">K0O23_09055</name>
</gene>
<accession>A0ABS7CTN3</accession>
<evidence type="ECO:0000313" key="2">
    <source>
        <dbReference type="EMBL" id="MBW7467215.1"/>
    </source>
</evidence>
<feature type="domain" description="Glycosyltransferase 2-like" evidence="1">
    <location>
        <begin position="4"/>
        <end position="140"/>
    </location>
</feature>
<comment type="caution">
    <text evidence="2">The sequence shown here is derived from an EMBL/GenBank/DDBJ whole genome shotgun (WGS) entry which is preliminary data.</text>
</comment>
<dbReference type="Proteomes" id="UP000813018">
    <property type="component" value="Unassembled WGS sequence"/>
</dbReference>
<dbReference type="InterPro" id="IPR029044">
    <property type="entry name" value="Nucleotide-diphossugar_trans"/>
</dbReference>
<dbReference type="CDD" id="cd06433">
    <property type="entry name" value="GT_2_WfgS_like"/>
    <property type="match status" value="1"/>
</dbReference>
<reference evidence="2 3" key="1">
    <citation type="journal article" date="2016" name="Int. J. Syst. Evol. Microbiol.">
        <title>Pontibacter aydingkolensis sp. nov., isolated from soil of a salt lake.</title>
        <authorList>
            <person name="Osman G."/>
            <person name="Zhang T."/>
            <person name="Lou K."/>
            <person name="Gao Y."/>
            <person name="Chang W."/>
            <person name="Lin Q."/>
            <person name="Yang H.M."/>
            <person name="Huo X.D."/>
            <person name="Wang N."/>
        </authorList>
    </citation>
    <scope>NUCLEOTIDE SEQUENCE [LARGE SCALE GENOMIC DNA]</scope>
    <source>
        <strain evidence="2 3">KACC 19255</strain>
    </source>
</reference>
<proteinExistence type="predicted"/>
<dbReference type="PANTHER" id="PTHR43685">
    <property type="entry name" value="GLYCOSYLTRANSFERASE"/>
    <property type="match status" value="1"/>
</dbReference>
<evidence type="ECO:0000313" key="3">
    <source>
        <dbReference type="Proteomes" id="UP000813018"/>
    </source>
</evidence>
<dbReference type="Pfam" id="PF00535">
    <property type="entry name" value="Glycos_transf_2"/>
    <property type="match status" value="1"/>
</dbReference>
<dbReference type="EMBL" id="JAHYXK010000006">
    <property type="protein sequence ID" value="MBW7467215.1"/>
    <property type="molecule type" value="Genomic_DNA"/>
</dbReference>
<evidence type="ECO:0000259" key="1">
    <source>
        <dbReference type="Pfam" id="PF00535"/>
    </source>
</evidence>